<proteinExistence type="predicted"/>
<comment type="caution">
    <text evidence="1">The sequence shown here is derived from an EMBL/GenBank/DDBJ whole genome shotgun (WGS) entry which is preliminary data.</text>
</comment>
<dbReference type="InterPro" id="IPR041164">
    <property type="entry name" value="LDcluster4"/>
</dbReference>
<sequence>MPLTWDNLPSMSSKKTIIAVVGGRVVEPGLLAEAERAGGLLAAAGALVITGGLGGVMEAASKGALEAGGLTVGILPGEDTSLANPHVTVPVATGLGIARNVIIAQTA</sequence>
<dbReference type="InterPro" id="IPR052341">
    <property type="entry name" value="LOG_family_nucleotidases"/>
</dbReference>
<evidence type="ECO:0008006" key="2">
    <source>
        <dbReference type="Google" id="ProtNLM"/>
    </source>
</evidence>
<dbReference type="AlphaFoldDB" id="A0A0F9M2P6"/>
<dbReference type="GO" id="GO:0005829">
    <property type="term" value="C:cytosol"/>
    <property type="evidence" value="ECO:0007669"/>
    <property type="project" value="TreeGrafter"/>
</dbReference>
<name>A0A0F9M2P6_9ZZZZ</name>
<accession>A0A0F9M2P6</accession>
<dbReference type="SUPFAM" id="SSF102405">
    <property type="entry name" value="MCP/YpsA-like"/>
    <property type="match status" value="1"/>
</dbReference>
<protein>
    <recommendedName>
        <fullName evidence="2">TIGR00725 family protein</fullName>
    </recommendedName>
</protein>
<reference evidence="1" key="1">
    <citation type="journal article" date="2015" name="Nature">
        <title>Complex archaea that bridge the gap between prokaryotes and eukaryotes.</title>
        <authorList>
            <person name="Spang A."/>
            <person name="Saw J.H."/>
            <person name="Jorgensen S.L."/>
            <person name="Zaremba-Niedzwiedzka K."/>
            <person name="Martijn J."/>
            <person name="Lind A.E."/>
            <person name="van Eijk R."/>
            <person name="Schleper C."/>
            <person name="Guy L."/>
            <person name="Ettema T.J."/>
        </authorList>
    </citation>
    <scope>NUCLEOTIDE SEQUENCE</scope>
</reference>
<dbReference type="PANTHER" id="PTHR43393:SF3">
    <property type="entry name" value="LYSINE DECARBOXYLASE-LIKE PROTEIN"/>
    <property type="match status" value="1"/>
</dbReference>
<organism evidence="1">
    <name type="scientific">marine sediment metagenome</name>
    <dbReference type="NCBI Taxonomy" id="412755"/>
    <lineage>
        <taxon>unclassified sequences</taxon>
        <taxon>metagenomes</taxon>
        <taxon>ecological metagenomes</taxon>
    </lineage>
</organism>
<dbReference type="Gene3D" id="3.40.50.450">
    <property type="match status" value="1"/>
</dbReference>
<dbReference type="Pfam" id="PF18306">
    <property type="entry name" value="LDcluster4"/>
    <property type="match status" value="1"/>
</dbReference>
<dbReference type="PANTHER" id="PTHR43393">
    <property type="entry name" value="CYTOKININ RIBOSIDE 5'-MONOPHOSPHATE PHOSPHORIBOHYDROLASE"/>
    <property type="match status" value="1"/>
</dbReference>
<dbReference type="EMBL" id="LAZR01011081">
    <property type="protein sequence ID" value="KKM63532.1"/>
    <property type="molecule type" value="Genomic_DNA"/>
</dbReference>
<feature type="non-terminal residue" evidence="1">
    <location>
        <position position="107"/>
    </location>
</feature>
<evidence type="ECO:0000313" key="1">
    <source>
        <dbReference type="EMBL" id="KKM63532.1"/>
    </source>
</evidence>
<gene>
    <name evidence="1" type="ORF">LCGC14_1510500</name>
</gene>